<evidence type="ECO:0000313" key="3">
    <source>
        <dbReference type="EMBL" id="MBE9576834.1"/>
    </source>
</evidence>
<gene>
    <name evidence="3" type="ORF">IM755_08955</name>
</gene>
<comment type="caution">
    <text evidence="3">The sequence shown here is derived from an EMBL/GenBank/DDBJ whole genome shotgun (WGS) entry which is preliminary data.</text>
</comment>
<keyword evidence="1" id="KW-0812">Transmembrane</keyword>
<keyword evidence="1" id="KW-0472">Membrane</keyword>
<keyword evidence="4" id="KW-1185">Reference proteome</keyword>
<dbReference type="EMBL" id="JADFTZ010000003">
    <property type="protein sequence ID" value="MBE9576834.1"/>
    <property type="molecule type" value="Genomic_DNA"/>
</dbReference>
<organism evidence="3 4">
    <name type="scientific">Flavobacterium proteolyticum</name>
    <dbReference type="NCBI Taxonomy" id="2911683"/>
    <lineage>
        <taxon>Bacteria</taxon>
        <taxon>Pseudomonadati</taxon>
        <taxon>Bacteroidota</taxon>
        <taxon>Flavobacteriia</taxon>
        <taxon>Flavobacteriales</taxon>
        <taxon>Flavobacteriaceae</taxon>
        <taxon>Flavobacterium</taxon>
    </lineage>
</organism>
<evidence type="ECO:0000313" key="4">
    <source>
        <dbReference type="Proteomes" id="UP000656274"/>
    </source>
</evidence>
<feature type="transmembrane region" description="Helical" evidence="1">
    <location>
        <begin position="85"/>
        <end position="109"/>
    </location>
</feature>
<feature type="domain" description="EF-hand" evidence="2">
    <location>
        <begin position="47"/>
        <end position="78"/>
    </location>
</feature>
<reference evidence="3 4" key="1">
    <citation type="submission" date="2020-10" db="EMBL/GenBank/DDBJ databases">
        <title>The genome sequence of Flavobacterium aquaticum 1Y8A.</title>
        <authorList>
            <person name="Liu Y."/>
        </authorList>
    </citation>
    <scope>NUCLEOTIDE SEQUENCE [LARGE SCALE GENOMIC DNA]</scope>
    <source>
        <strain evidence="3 4">1Y8A</strain>
    </source>
</reference>
<dbReference type="RefSeq" id="WP_194095970.1">
    <property type="nucleotide sequence ID" value="NZ_JADFTZ010000003.1"/>
</dbReference>
<dbReference type="Proteomes" id="UP000656274">
    <property type="component" value="Unassembled WGS sequence"/>
</dbReference>
<feature type="transmembrane region" description="Helical" evidence="1">
    <location>
        <begin position="21"/>
        <end position="43"/>
    </location>
</feature>
<evidence type="ECO:0000256" key="1">
    <source>
        <dbReference type="SAM" id="Phobius"/>
    </source>
</evidence>
<dbReference type="PROSITE" id="PS50222">
    <property type="entry name" value="EF_HAND_2"/>
    <property type="match status" value="1"/>
</dbReference>
<protein>
    <recommendedName>
        <fullName evidence="2">EF-hand domain-containing protein</fullName>
    </recommendedName>
</protein>
<proteinExistence type="predicted"/>
<sequence>MIGLSSLLLLCIFWLRKKKISYFKIIFFSSVILYLIPILAFQYESYKIKQEMEKYDINKDGFFSKEEMTYELEELENNLINDSGFGIFVFFGYPFCLLYTLMICLVFHVTTRFIIPKLLTF</sequence>
<accession>A0ABR9WTG2</accession>
<dbReference type="InterPro" id="IPR002048">
    <property type="entry name" value="EF_hand_dom"/>
</dbReference>
<name>A0ABR9WTG2_9FLAO</name>
<evidence type="ECO:0000259" key="2">
    <source>
        <dbReference type="PROSITE" id="PS50222"/>
    </source>
</evidence>
<keyword evidence="1" id="KW-1133">Transmembrane helix</keyword>